<evidence type="ECO:0000313" key="2">
    <source>
        <dbReference type="EMBL" id="MEX1666824.1"/>
    </source>
</evidence>
<keyword evidence="1" id="KW-1133">Transmembrane helix</keyword>
<proteinExistence type="predicted"/>
<evidence type="ECO:0000313" key="3">
    <source>
        <dbReference type="Proteomes" id="UP001557484"/>
    </source>
</evidence>
<dbReference type="EMBL" id="JBFRYB010000001">
    <property type="protein sequence ID" value="MEX1666824.1"/>
    <property type="molecule type" value="Genomic_DNA"/>
</dbReference>
<dbReference type="InterPro" id="IPR021444">
    <property type="entry name" value="DUF3094"/>
</dbReference>
<organism evidence="2 3">
    <name type="scientific">Zhongshania arctica</name>
    <dbReference type="NCBI Taxonomy" id="3238302"/>
    <lineage>
        <taxon>Bacteria</taxon>
        <taxon>Pseudomonadati</taxon>
        <taxon>Pseudomonadota</taxon>
        <taxon>Gammaproteobacteria</taxon>
        <taxon>Cellvibrionales</taxon>
        <taxon>Spongiibacteraceae</taxon>
        <taxon>Zhongshania</taxon>
    </lineage>
</organism>
<feature type="transmembrane region" description="Helical" evidence="1">
    <location>
        <begin position="47"/>
        <end position="71"/>
    </location>
</feature>
<reference evidence="2 3" key="1">
    <citation type="journal article" date="2011" name="Int. J. Syst. Evol. Microbiol.">
        <title>Zhongshania antarctica gen. nov., sp. nov. and Zhongshania guokunii sp. nov., gammaproteobacteria respectively isolated from coastal attached (fast) ice and surface seawater of the Antarctic.</title>
        <authorList>
            <person name="Li H.J."/>
            <person name="Zhang X.Y."/>
            <person name="Chen C.X."/>
            <person name="Zhang Y.J."/>
            <person name="Gao Z.M."/>
            <person name="Yu Y."/>
            <person name="Chen X.L."/>
            <person name="Chen B."/>
            <person name="Zhang Y.Z."/>
        </authorList>
    </citation>
    <scope>NUCLEOTIDE SEQUENCE [LARGE SCALE GENOMIC DNA]</scope>
    <source>
        <strain evidence="2 3">R06B22</strain>
    </source>
</reference>
<dbReference type="Proteomes" id="UP001557484">
    <property type="component" value="Unassembled WGS sequence"/>
</dbReference>
<protein>
    <submittedName>
        <fullName evidence="2">DUF3094 family protein</fullName>
    </submittedName>
</protein>
<dbReference type="RefSeq" id="WP_368376891.1">
    <property type="nucleotide sequence ID" value="NZ_JBFRYB010000001.1"/>
</dbReference>
<keyword evidence="3" id="KW-1185">Reference proteome</keyword>
<evidence type="ECO:0000256" key="1">
    <source>
        <dbReference type="SAM" id="Phobius"/>
    </source>
</evidence>
<dbReference type="Pfam" id="PF11293">
    <property type="entry name" value="DUF3094"/>
    <property type="match status" value="1"/>
</dbReference>
<comment type="caution">
    <text evidence="2">The sequence shown here is derived from an EMBL/GenBank/DDBJ whole genome shotgun (WGS) entry which is preliminary data.</text>
</comment>
<gene>
    <name evidence="2" type="ORF">AB4875_15120</name>
</gene>
<keyword evidence="1" id="KW-0472">Membrane</keyword>
<sequence>MSFVIASGEMMENEHNKLYPEDQAKVDAFLNQGYNNVERKPYRPLKLLGILLIMVTTISVGALVLASLSGIH</sequence>
<name>A0ABV3TZV3_9GAMM</name>
<accession>A0ABV3TZV3</accession>
<keyword evidence="1" id="KW-0812">Transmembrane</keyword>